<dbReference type="GO" id="GO:0003972">
    <property type="term" value="F:RNA ligase (ATP) activity"/>
    <property type="evidence" value="ECO:0007669"/>
    <property type="project" value="InterPro"/>
</dbReference>
<evidence type="ECO:0000313" key="2">
    <source>
        <dbReference type="Proteomes" id="UP001367508"/>
    </source>
</evidence>
<proteinExistence type="predicted"/>
<protein>
    <recommendedName>
        <fullName evidence="3">tRNA ligase phosphodiesterase domain-containing protein</fullName>
    </recommendedName>
</protein>
<gene>
    <name evidence="1" type="ORF">VNO77_36469</name>
</gene>
<reference evidence="1 2" key="1">
    <citation type="submission" date="2024-01" db="EMBL/GenBank/DDBJ databases">
        <title>The genomes of 5 underutilized Papilionoideae crops provide insights into root nodulation and disease resistanc.</title>
        <authorList>
            <person name="Jiang F."/>
        </authorList>
    </citation>
    <scope>NUCLEOTIDE SEQUENCE [LARGE SCALE GENOMIC DNA]</scope>
    <source>
        <strain evidence="1">LVBAO_FW01</strain>
        <tissue evidence="1">Leaves</tissue>
    </source>
</reference>
<keyword evidence="2" id="KW-1185">Reference proteome</keyword>
<accession>A0AAN9K7X0</accession>
<organism evidence="1 2">
    <name type="scientific">Canavalia gladiata</name>
    <name type="common">Sword bean</name>
    <name type="synonym">Dolichos gladiatus</name>
    <dbReference type="NCBI Taxonomy" id="3824"/>
    <lineage>
        <taxon>Eukaryota</taxon>
        <taxon>Viridiplantae</taxon>
        <taxon>Streptophyta</taxon>
        <taxon>Embryophyta</taxon>
        <taxon>Tracheophyta</taxon>
        <taxon>Spermatophyta</taxon>
        <taxon>Magnoliopsida</taxon>
        <taxon>eudicotyledons</taxon>
        <taxon>Gunneridae</taxon>
        <taxon>Pentapetalae</taxon>
        <taxon>rosids</taxon>
        <taxon>fabids</taxon>
        <taxon>Fabales</taxon>
        <taxon>Fabaceae</taxon>
        <taxon>Papilionoideae</taxon>
        <taxon>50 kb inversion clade</taxon>
        <taxon>NPAAA clade</taxon>
        <taxon>indigoferoid/millettioid clade</taxon>
        <taxon>Phaseoleae</taxon>
        <taxon>Canavalia</taxon>
    </lineage>
</organism>
<name>A0AAN9K7X0_CANGL</name>
<dbReference type="InterPro" id="IPR038837">
    <property type="entry name" value="tRNA_ligase_1"/>
</dbReference>
<evidence type="ECO:0000313" key="1">
    <source>
        <dbReference type="EMBL" id="KAK7312540.1"/>
    </source>
</evidence>
<dbReference type="EMBL" id="JAYMYQ010000009">
    <property type="protein sequence ID" value="KAK7312540.1"/>
    <property type="molecule type" value="Genomic_DNA"/>
</dbReference>
<comment type="caution">
    <text evidence="1">The sequence shown here is derived from an EMBL/GenBank/DDBJ whole genome shotgun (WGS) entry which is preliminary data.</text>
</comment>
<dbReference type="PANTHER" id="PTHR35460">
    <property type="entry name" value="TRNA LIGASE 1"/>
    <property type="match status" value="1"/>
</dbReference>
<dbReference type="PANTHER" id="PTHR35460:SF1">
    <property type="entry name" value="TRNA LIGASE 1"/>
    <property type="match status" value="1"/>
</dbReference>
<dbReference type="GO" id="GO:0006388">
    <property type="term" value="P:tRNA splicing, via endonucleolytic cleavage and ligation"/>
    <property type="evidence" value="ECO:0007669"/>
    <property type="project" value="InterPro"/>
</dbReference>
<dbReference type="Proteomes" id="UP001367508">
    <property type="component" value="Unassembled WGS sequence"/>
</dbReference>
<evidence type="ECO:0008006" key="3">
    <source>
        <dbReference type="Google" id="ProtNLM"/>
    </source>
</evidence>
<sequence length="1263" mass="141262">MEQYRKENKISVSALSFGMLNWSALQICIWSNPQWRRPALLIVANGTHDGNLCHVRGSDWLITTLNWSLDPKLWVVVSKEREGWEAFGVAPRQNPVTNVSCHLPGLYWTEATGKRRVYYSASISHSPFFFLPFAHTYRTLPSSLSSMPRNQVRWKEKAKTGGQLSATGDAAATAAETVTNRLAGIHIGENSGKTGVQGSTAIWKPKSYGTSSGTTVTEVENTPVGEVTAGGAAVNTNVASTQNGSGIGTGLSKIFGGNQLENFTVDNTTYSRAQIRATFYPKFENEKSDQETRTRMIELVSKGLVTLEVSLKHSGSLFMYAGHEGGAYAKNSFGNIYTAVGVFVLGRMFREAWGAEAPKKQAEFNNFLERNHMCISMELVTAVLGDHGQRPQEDYVVVTAVTELGNGKPKFYSTPEIIAFCRKWRLPTNHVWLFSTRKSATSFFAAYDALCEEGTATTVCKTLDEIADVSVPGSKDHVKAQGEILEGLVARLVSHKSANHIEKVLEEFPPPPADGVALDFGPSLREICAANRSDEKQQIKALLKSVGSSFCPDYSDWFGTDAADFHSRNADRSVLSKFLQAHPADYSTKKLQEIARLMREKRFPAAFKCYHNFHKIDAMSSENLFYKMVIHVHSDSAFWRYQKEMRHKPGLWPLYRGFFVDINLFKANKEKATEISKNSINENGNTSSEIDDFADEDANLMVKLKFLTYKLRTFLIRNGLSILFKEGPGAYKAYYLRQMKIWGTSSVKQRELSKMLDEWAVYIRRKCGNKQLSSSTYLSEAEPFLEQFAKRSPQNQALIGSAGNLVRTEDFLAIVEEGQDEEGDLMTERDMAPSGPNISVKDTVSKHEGLIVFFPGIPGCAKSALCKELLNAQGGLGDDRPVNSLMGDLIKGKYWPKVAEECRKKPNSIMLADKNAPNQEVWKLIQDICRKTRASAVPVVPESEGTDSNPFSLDALAVFMFRVLQRVNHPGNLDKTSPNAGYVLLMFYHLYDGWRRKQFESELIGRFGSLVKMPLLKSDRNPLPVAVQSILEEGIDLYKLHTKQYRRLESTKGSYAKEWIKWEKQLRDILCENAEHFNSIQVPFEYAVKQVLEQLRNIAKGDYTVPDTEKRKLGTIVFAALNMPVMEIQSVLNKLAQSNPKIDAFLKDKHFENLNRAHLTLAHKRSHGIKAVADYGIFLHKKVPVELTALLFSDKMAAFEACPGSVEGEKIVSKNDWPHITLWTGEGVAAKEANMLPQLLAEGKANRIDFDPPINISGTVDFY</sequence>
<dbReference type="AlphaFoldDB" id="A0AAN9K7X0"/>